<proteinExistence type="predicted"/>
<accession>A0AAW4L5G2</accession>
<sequence length="122" mass="12702">MKKGIIAVVVALTFALAASVYADKELPVYKKGDAVYVCACGAGCDCMTMSRKAGKCSCGNEMAKTTVEKVDAGKIFVKVEGKELTFPTKAKYACACGEGCSCGTVSQKPGNCSCGTEMKKVE</sequence>
<dbReference type="AlphaFoldDB" id="A0AAW4L5G2"/>
<evidence type="ECO:0000313" key="2">
    <source>
        <dbReference type="EMBL" id="MBT0663456.1"/>
    </source>
</evidence>
<feature type="signal peptide" evidence="1">
    <location>
        <begin position="1"/>
        <end position="22"/>
    </location>
</feature>
<evidence type="ECO:0008006" key="4">
    <source>
        <dbReference type="Google" id="ProtNLM"/>
    </source>
</evidence>
<dbReference type="RefSeq" id="WP_214170193.1">
    <property type="nucleotide sequence ID" value="NZ_JAHCVJ010000001.1"/>
</dbReference>
<feature type="chain" id="PRO_5043901916" description="Metallothionein" evidence="1">
    <location>
        <begin position="23"/>
        <end position="122"/>
    </location>
</feature>
<evidence type="ECO:0000313" key="3">
    <source>
        <dbReference type="Proteomes" id="UP000811899"/>
    </source>
</evidence>
<protein>
    <recommendedName>
        <fullName evidence="4">Metallothionein</fullName>
    </recommendedName>
</protein>
<dbReference type="Proteomes" id="UP000811899">
    <property type="component" value="Unassembled WGS sequence"/>
</dbReference>
<dbReference type="EMBL" id="JAHCVJ010000001">
    <property type="protein sequence ID" value="MBT0663456.1"/>
    <property type="molecule type" value="Genomic_DNA"/>
</dbReference>
<evidence type="ECO:0000256" key="1">
    <source>
        <dbReference type="SAM" id="SignalP"/>
    </source>
</evidence>
<keyword evidence="1" id="KW-0732">Signal</keyword>
<name>A0AAW4L5G2_9BACT</name>
<comment type="caution">
    <text evidence="2">The sequence shown here is derived from an EMBL/GenBank/DDBJ whole genome shotgun (WGS) entry which is preliminary data.</text>
</comment>
<gene>
    <name evidence="2" type="ORF">KI809_03995</name>
</gene>
<organism evidence="2 3">
    <name type="scientific">Geoanaerobacter pelophilus</name>
    <dbReference type="NCBI Taxonomy" id="60036"/>
    <lineage>
        <taxon>Bacteria</taxon>
        <taxon>Pseudomonadati</taxon>
        <taxon>Thermodesulfobacteriota</taxon>
        <taxon>Desulfuromonadia</taxon>
        <taxon>Geobacterales</taxon>
        <taxon>Geobacteraceae</taxon>
        <taxon>Geoanaerobacter</taxon>
    </lineage>
</organism>
<keyword evidence="3" id="KW-1185">Reference proteome</keyword>
<reference evidence="2 3" key="1">
    <citation type="submission" date="2021-05" db="EMBL/GenBank/DDBJ databases">
        <title>The draft genome of Geobacter pelophilus DSM 12255.</title>
        <authorList>
            <person name="Xu Z."/>
            <person name="Masuda Y."/>
            <person name="Itoh H."/>
            <person name="Senoo K."/>
        </authorList>
    </citation>
    <scope>NUCLEOTIDE SEQUENCE [LARGE SCALE GENOMIC DNA]</scope>
    <source>
        <strain evidence="2 3">DSM 12255</strain>
    </source>
</reference>